<reference evidence="1 2" key="1">
    <citation type="journal article" date="2006" name="DNA Res.">
        <title>Genome sequence of the cat pathogen, Chlamydophila felis.</title>
        <authorList>
            <person name="Azuma Y."/>
            <person name="Hirakawa H."/>
            <person name="Yamashita A."/>
            <person name="Cai Y."/>
            <person name="Rahman M.A."/>
            <person name="Suzuki H."/>
            <person name="Mitaku S."/>
            <person name="Toh H."/>
            <person name="Goto S."/>
            <person name="Murakami T."/>
            <person name="Sugi K."/>
            <person name="Hayashi H."/>
            <person name="Fukushi H."/>
            <person name="Hattori M."/>
            <person name="Kuhara S."/>
            <person name="Shirai M."/>
        </authorList>
    </citation>
    <scope>NUCLEOTIDE SEQUENCE [LARGE SCALE GENOMIC DNA]</scope>
    <source>
        <strain evidence="1 2">Fe/C-56</strain>
    </source>
</reference>
<evidence type="ECO:0000313" key="1">
    <source>
        <dbReference type="EMBL" id="BAE81686.1"/>
    </source>
</evidence>
<evidence type="ECO:0000313" key="2">
    <source>
        <dbReference type="Proteomes" id="UP000001260"/>
    </source>
</evidence>
<protein>
    <submittedName>
        <fullName evidence="1">Uncharacterized protein</fullName>
    </submittedName>
</protein>
<name>Q252V2_CHLFF</name>
<dbReference type="Proteomes" id="UP000001260">
    <property type="component" value="Chromosome"/>
</dbReference>
<dbReference type="STRING" id="264202.gene:10544749"/>
<dbReference type="RefSeq" id="WP_011458459.1">
    <property type="nucleotide sequence ID" value="NC_007899.1"/>
</dbReference>
<dbReference type="EMBL" id="AP006861">
    <property type="protein sequence ID" value="BAE81686.1"/>
    <property type="molecule type" value="Genomic_DNA"/>
</dbReference>
<dbReference type="HOGENOM" id="CLU_926523_0_0_0"/>
<sequence length="324" mass="34029">MASAMPRVTGLVMAGKNVFMQTAALEAKRVGSGNCIKQFFTSGNNHLTRFVSGAKNLDKTFKLAKSVSEFSCGVIESSGETGPALQVAKNVAGALGTTRSVLALANVFNGAIPGFVSSSKNCFNHIRKCFSSNEEGNFGNAEKGVLYNKLYLTRGDHVLAAVKEGCSAIGAATFVGTFGVCRPVLLANKLAHQPFLPDTAKVGLGDGVTYMMTANHAAGVIGGAASLLYENRAYKRASEGLELARVETEVNAEVYSQVSRQLKASHFAAVKKIILGILEKAFELIADVVKFIPFPCAASVRLAVTSGAVSISSAIGLYSLWTSS</sequence>
<organism evidence="1 2">
    <name type="scientific">Chlamydia felis (strain Fe/C-56)</name>
    <name type="common">Chlamydophila felis</name>
    <dbReference type="NCBI Taxonomy" id="264202"/>
    <lineage>
        <taxon>Bacteria</taxon>
        <taxon>Pseudomonadati</taxon>
        <taxon>Chlamydiota</taxon>
        <taxon>Chlamydiia</taxon>
        <taxon>Chlamydiales</taxon>
        <taxon>Chlamydiaceae</taxon>
        <taxon>Chlamydia/Chlamydophila group</taxon>
        <taxon>Chlamydia</taxon>
    </lineage>
</organism>
<dbReference type="AlphaFoldDB" id="Q252V2"/>
<keyword evidence="2" id="KW-1185">Reference proteome</keyword>
<accession>Q252V2</accession>
<proteinExistence type="predicted"/>
<gene>
    <name evidence="1" type="ordered locus">CF0914</name>
</gene>
<dbReference type="KEGG" id="cfe:BAE81686.1"/>
<dbReference type="OrthoDB" id="19169at2"/>